<evidence type="ECO:0000256" key="1">
    <source>
        <dbReference type="SAM" id="MobiDB-lite"/>
    </source>
</evidence>
<dbReference type="AlphaFoldDB" id="A0A915HZ32"/>
<proteinExistence type="predicted"/>
<feature type="region of interest" description="Disordered" evidence="1">
    <location>
        <begin position="36"/>
        <end position="56"/>
    </location>
</feature>
<keyword evidence="2" id="KW-1185">Reference proteome</keyword>
<evidence type="ECO:0000313" key="3">
    <source>
        <dbReference type="WBParaSite" id="nRc.2.0.1.t07101-RA"/>
    </source>
</evidence>
<reference evidence="3" key="1">
    <citation type="submission" date="2022-11" db="UniProtKB">
        <authorList>
            <consortium name="WormBaseParasite"/>
        </authorList>
    </citation>
    <scope>IDENTIFICATION</scope>
</reference>
<name>A0A915HZ32_ROMCU</name>
<evidence type="ECO:0000313" key="2">
    <source>
        <dbReference type="Proteomes" id="UP000887565"/>
    </source>
</evidence>
<accession>A0A915HZ32</accession>
<dbReference type="WBParaSite" id="nRc.2.0.1.t07101-RA">
    <property type="protein sequence ID" value="nRc.2.0.1.t07101-RA"/>
    <property type="gene ID" value="nRc.2.0.1.g07101"/>
</dbReference>
<dbReference type="Proteomes" id="UP000887565">
    <property type="component" value="Unplaced"/>
</dbReference>
<sequence>MWMIVETLIQIGCFNSRNYSVSERVFFDASIEAGSRRNSIKPGTTKPGPGTGPGHPVDRWWEAPKKLLSLAIFVPKMNF</sequence>
<protein>
    <submittedName>
        <fullName evidence="3">Uncharacterized protein</fullName>
    </submittedName>
</protein>
<organism evidence="2 3">
    <name type="scientific">Romanomermis culicivorax</name>
    <name type="common">Nematode worm</name>
    <dbReference type="NCBI Taxonomy" id="13658"/>
    <lineage>
        <taxon>Eukaryota</taxon>
        <taxon>Metazoa</taxon>
        <taxon>Ecdysozoa</taxon>
        <taxon>Nematoda</taxon>
        <taxon>Enoplea</taxon>
        <taxon>Dorylaimia</taxon>
        <taxon>Mermithida</taxon>
        <taxon>Mermithoidea</taxon>
        <taxon>Mermithidae</taxon>
        <taxon>Romanomermis</taxon>
    </lineage>
</organism>